<dbReference type="PROSITE" id="PS00107">
    <property type="entry name" value="PROTEIN_KINASE_ATP"/>
    <property type="match status" value="1"/>
</dbReference>
<dbReference type="Proteomes" id="UP000886885">
    <property type="component" value="Chromosome 18D"/>
</dbReference>
<dbReference type="InterPro" id="IPR050167">
    <property type="entry name" value="Ser_Thr_protein_kinase"/>
</dbReference>
<dbReference type="GO" id="GO:0005524">
    <property type="term" value="F:ATP binding"/>
    <property type="evidence" value="ECO:0007669"/>
    <property type="project" value="UniProtKB-UniRule"/>
</dbReference>
<evidence type="ECO:0000256" key="1">
    <source>
        <dbReference type="ARBA" id="ARBA00022527"/>
    </source>
</evidence>
<dbReference type="GO" id="GO:0004674">
    <property type="term" value="F:protein serine/threonine kinase activity"/>
    <property type="evidence" value="ECO:0007669"/>
    <property type="project" value="UniProtKB-KW"/>
</dbReference>
<evidence type="ECO:0000256" key="7">
    <source>
        <dbReference type="SAM" id="Coils"/>
    </source>
</evidence>
<feature type="region of interest" description="Disordered" evidence="8">
    <location>
        <begin position="254"/>
        <end position="276"/>
    </location>
</feature>
<keyword evidence="1" id="KW-0723">Serine/threonine-protein kinase</keyword>
<dbReference type="SMART" id="SM00220">
    <property type="entry name" value="S_TKc"/>
    <property type="match status" value="1"/>
</dbReference>
<keyword evidence="7" id="KW-0175">Coiled coil</keyword>
<keyword evidence="11" id="KW-1185">Reference proteome</keyword>
<dbReference type="PROSITE" id="PS00108">
    <property type="entry name" value="PROTEIN_KINASE_ST"/>
    <property type="match status" value="1"/>
</dbReference>
<dbReference type="GO" id="GO:0007165">
    <property type="term" value="P:signal transduction"/>
    <property type="evidence" value="ECO:0007669"/>
    <property type="project" value="TreeGrafter"/>
</dbReference>
<dbReference type="OrthoDB" id="4062651at2759"/>
<dbReference type="SMART" id="SM00666">
    <property type="entry name" value="PB1"/>
    <property type="match status" value="1"/>
</dbReference>
<name>A0A8X8BXL6_POPTO</name>
<feature type="binding site" evidence="6">
    <location>
        <position position="861"/>
    </location>
    <ligand>
        <name>ATP</name>
        <dbReference type="ChEBI" id="CHEBI:30616"/>
    </ligand>
</feature>
<evidence type="ECO:0000259" key="9">
    <source>
        <dbReference type="PROSITE" id="PS50011"/>
    </source>
</evidence>
<gene>
    <name evidence="10" type="ORF">POTOM_057376</name>
</gene>
<accession>A0A8X8BXL6</accession>
<feature type="coiled-coil region" evidence="7">
    <location>
        <begin position="752"/>
        <end position="779"/>
    </location>
</feature>
<evidence type="ECO:0000256" key="3">
    <source>
        <dbReference type="ARBA" id="ARBA00022741"/>
    </source>
</evidence>
<dbReference type="GO" id="GO:0005737">
    <property type="term" value="C:cytoplasm"/>
    <property type="evidence" value="ECO:0007669"/>
    <property type="project" value="TreeGrafter"/>
</dbReference>
<evidence type="ECO:0000256" key="8">
    <source>
        <dbReference type="SAM" id="MobiDB-lite"/>
    </source>
</evidence>
<dbReference type="InterPro" id="IPR000719">
    <property type="entry name" value="Prot_kinase_dom"/>
</dbReference>
<evidence type="ECO:0000313" key="11">
    <source>
        <dbReference type="Proteomes" id="UP000886885"/>
    </source>
</evidence>
<organism evidence="10 11">
    <name type="scientific">Populus tomentosa</name>
    <name type="common">Chinese white poplar</name>
    <dbReference type="NCBI Taxonomy" id="118781"/>
    <lineage>
        <taxon>Eukaryota</taxon>
        <taxon>Viridiplantae</taxon>
        <taxon>Streptophyta</taxon>
        <taxon>Embryophyta</taxon>
        <taxon>Tracheophyta</taxon>
        <taxon>Spermatophyta</taxon>
        <taxon>Magnoliopsida</taxon>
        <taxon>eudicotyledons</taxon>
        <taxon>Gunneridae</taxon>
        <taxon>Pentapetalae</taxon>
        <taxon>rosids</taxon>
        <taxon>fabids</taxon>
        <taxon>Malpighiales</taxon>
        <taxon>Salicaceae</taxon>
        <taxon>Saliceae</taxon>
        <taxon>Populus</taxon>
    </lineage>
</organism>
<evidence type="ECO:0000313" key="10">
    <source>
        <dbReference type="EMBL" id="KAG6739761.1"/>
    </source>
</evidence>
<dbReference type="AlphaFoldDB" id="A0A8X8BXL6"/>
<dbReference type="InterPro" id="IPR000270">
    <property type="entry name" value="PB1_dom"/>
</dbReference>
<evidence type="ECO:0000256" key="5">
    <source>
        <dbReference type="ARBA" id="ARBA00022840"/>
    </source>
</evidence>
<dbReference type="PANTHER" id="PTHR23257:SF703">
    <property type="entry name" value="KINASE SUPERFAMILY WITH OCTICOSAPEPTIDE_PHOX_BEM1P DOMAIN-CONTAINING PROTEIN"/>
    <property type="match status" value="1"/>
</dbReference>
<dbReference type="Pfam" id="PF07714">
    <property type="entry name" value="PK_Tyr_Ser-Thr"/>
    <property type="match status" value="2"/>
</dbReference>
<dbReference type="InterPro" id="IPR017441">
    <property type="entry name" value="Protein_kinase_ATP_BS"/>
</dbReference>
<evidence type="ECO:0000256" key="4">
    <source>
        <dbReference type="ARBA" id="ARBA00022777"/>
    </source>
</evidence>
<keyword evidence="3 6" id="KW-0547">Nucleotide-binding</keyword>
<dbReference type="FunFam" id="3.10.20.90:FF:000058">
    <property type="entry name" value="Octicosapeptide/phox/Bem1p domain kinase superfamily protein"/>
    <property type="match status" value="1"/>
</dbReference>
<dbReference type="CDD" id="cd13999">
    <property type="entry name" value="STKc_MAP3K-like"/>
    <property type="match status" value="1"/>
</dbReference>
<keyword evidence="4" id="KW-0418">Kinase</keyword>
<sequence>MCNKRIECLNKTVNPVDNQEAFHFMDTPMSTTNSTAGSNPGSNDDTPRVKLLCSFLGSIMPRPQDGKLRYVGGETRIVSLPMDISYEELMSKMRELYDGAMVLKYQQPDEDLDALVSVVNDDDVTNMMEEYEKLGSGDGFTRLRIFLFLNTDQDGSAHYVDGDGRESERRYVDALNNLNDGPDFRRQHADSPLIGPVDDIHLQEQFFNGLSLEGGLLSQRSGEMPISQHNLHHVTIAPRYNEMESSWSPAYYSPRHHGHHDPRSLSEFPNSPPSSRYRMQFGDLPDKGMDRMLEECARSQLNQHPPYDHQPQYSENVVWMPAGGVCGHKGGFPGNLPHGPGNFEGNIVCEHCRGAFPRNQLHFEQPSMGNGVPQVANPGADCPPNRETFMLNADAKAHHPVYPRELNDPRAVYNDTQGHDRGWIVQHQLSPCTDEARTHISGATRFNDQYIVDGPGMTYPLGHGNLVDGHHMSSHHQPGPELGNDVFHDQGAVAVHNLHVSPPEERSVQHGNFPCAYGPENLQSLPHGHAHPQTLRRNVQNPVHGTPYEASGAGLQINGAVNPSFLSGSQRNGVGMDSQQPWVESSQKMLVFDGTTSLEYSYGHMLKLNPNTYGLENKQSFPPEPIRPTLPHEMLKSSANIAASGYNPELCNNTGTKASKMEGKIVLGIENHANSVGKVENLDVPNVPCPEQDMTADINGQAAFPESLNSSFLRLVEESGDTVKAGEKDPSAVLGEPNLSIGRMSFLPDLIASVKKAALEEAEEVKARVEENADPAKNDLVSGEIDEKEPEAVNTHEEAELSSDNENINNKIEPTKAEAEAIERGLQTIKNDDLEEIRVLGCGTYGAVHHGKWKGSDVAIKRIKASCFAGRPAERERLVTKCVTCARACACACELVVLKSSVKGRLVIADFWKEALILSSLHHPNVVSFYGIVRDGPDGSLATVTEFMVNGSLKQFLQKKDRTIDRRKRLIIAMDAAFGMEYLHGKNIVHFDLKCENLLVNMRDPQRPVCKIGDLGLSKVKQHTLVSGGVRGTLPWMAPELLSGKNHMVTEKIDVYSFGIVMWELLTGEEPYANKHCASIIGKHPCDEESGKPMEIRLYRSTGFTLQIQDIFGHGAKFWMPTGTASSSHCEKEKLKIIGGIVNNTLRPQIPTWCDPEWKSLMESCWSSDPSERPSFSEISRKLRNMAAPINVK</sequence>
<proteinExistence type="predicted"/>
<dbReference type="InterPro" id="IPR001245">
    <property type="entry name" value="Ser-Thr/Tyr_kinase_cat_dom"/>
</dbReference>
<dbReference type="EMBL" id="JAAWWB010000036">
    <property type="protein sequence ID" value="KAG6739761.1"/>
    <property type="molecule type" value="Genomic_DNA"/>
</dbReference>
<comment type="caution">
    <text evidence="10">The sequence shown here is derived from an EMBL/GenBank/DDBJ whole genome shotgun (WGS) entry which is preliminary data.</text>
</comment>
<reference evidence="10" key="1">
    <citation type="journal article" date="2020" name="bioRxiv">
        <title>Hybrid origin of Populus tomentosa Carr. identified through genome sequencing and phylogenomic analysis.</title>
        <authorList>
            <person name="An X."/>
            <person name="Gao K."/>
            <person name="Chen Z."/>
            <person name="Li J."/>
            <person name="Yang X."/>
            <person name="Yang X."/>
            <person name="Zhou J."/>
            <person name="Guo T."/>
            <person name="Zhao T."/>
            <person name="Huang S."/>
            <person name="Miao D."/>
            <person name="Khan W.U."/>
            <person name="Rao P."/>
            <person name="Ye M."/>
            <person name="Lei B."/>
            <person name="Liao W."/>
            <person name="Wang J."/>
            <person name="Ji L."/>
            <person name="Li Y."/>
            <person name="Guo B."/>
            <person name="Mustafa N.S."/>
            <person name="Li S."/>
            <person name="Yun Q."/>
            <person name="Keller S.R."/>
            <person name="Mao J."/>
            <person name="Zhang R."/>
            <person name="Strauss S.H."/>
        </authorList>
    </citation>
    <scope>NUCLEOTIDE SEQUENCE</scope>
    <source>
        <strain evidence="10">GM15</strain>
        <tissue evidence="10">Leaf</tissue>
    </source>
</reference>
<dbReference type="PANTHER" id="PTHR23257">
    <property type="entry name" value="SERINE-THREONINE PROTEIN KINASE"/>
    <property type="match status" value="1"/>
</dbReference>
<dbReference type="CDD" id="cd06410">
    <property type="entry name" value="PB1_UP2"/>
    <property type="match status" value="1"/>
</dbReference>
<protein>
    <recommendedName>
        <fullName evidence="9">Protein kinase domain-containing protein</fullName>
    </recommendedName>
</protein>
<dbReference type="Pfam" id="PF00564">
    <property type="entry name" value="PB1"/>
    <property type="match status" value="1"/>
</dbReference>
<evidence type="ECO:0000256" key="6">
    <source>
        <dbReference type="PROSITE-ProRule" id="PRU10141"/>
    </source>
</evidence>
<evidence type="ECO:0000256" key="2">
    <source>
        <dbReference type="ARBA" id="ARBA00022679"/>
    </source>
</evidence>
<keyword evidence="2" id="KW-0808">Transferase</keyword>
<keyword evidence="5 6" id="KW-0067">ATP-binding</keyword>
<dbReference type="InterPro" id="IPR008271">
    <property type="entry name" value="Ser/Thr_kinase_AS"/>
</dbReference>
<dbReference type="PROSITE" id="PS50011">
    <property type="entry name" value="PROTEIN_KINASE_DOM"/>
    <property type="match status" value="1"/>
</dbReference>
<feature type="domain" description="Protein kinase" evidence="9">
    <location>
        <begin position="834"/>
        <end position="1186"/>
    </location>
</feature>